<feature type="non-terminal residue" evidence="1">
    <location>
        <position position="142"/>
    </location>
</feature>
<comment type="caution">
    <text evidence="1">The sequence shown here is derived from an EMBL/GenBank/DDBJ whole genome shotgun (WGS) entry which is preliminary data.</text>
</comment>
<feature type="non-terminal residue" evidence="1">
    <location>
        <position position="1"/>
    </location>
</feature>
<dbReference type="Proteomes" id="UP000789366">
    <property type="component" value="Unassembled WGS sequence"/>
</dbReference>
<organism evidence="1 2">
    <name type="scientific">Cetraspora pellucida</name>
    <dbReference type="NCBI Taxonomy" id="1433469"/>
    <lineage>
        <taxon>Eukaryota</taxon>
        <taxon>Fungi</taxon>
        <taxon>Fungi incertae sedis</taxon>
        <taxon>Mucoromycota</taxon>
        <taxon>Glomeromycotina</taxon>
        <taxon>Glomeromycetes</taxon>
        <taxon>Diversisporales</taxon>
        <taxon>Gigasporaceae</taxon>
        <taxon>Cetraspora</taxon>
    </lineage>
</organism>
<name>A0ACA9R3M7_9GLOM</name>
<accession>A0ACA9R3M7</accession>
<gene>
    <name evidence="1" type="ORF">SPELUC_LOCUS16014</name>
</gene>
<keyword evidence="2" id="KW-1185">Reference proteome</keyword>
<protein>
    <submittedName>
        <fullName evidence="1">5907_t:CDS:1</fullName>
    </submittedName>
</protein>
<evidence type="ECO:0000313" key="2">
    <source>
        <dbReference type="Proteomes" id="UP000789366"/>
    </source>
</evidence>
<evidence type="ECO:0000313" key="1">
    <source>
        <dbReference type="EMBL" id="CAG8774926.1"/>
    </source>
</evidence>
<reference evidence="1" key="1">
    <citation type="submission" date="2021-06" db="EMBL/GenBank/DDBJ databases">
        <authorList>
            <person name="Kallberg Y."/>
            <person name="Tangrot J."/>
            <person name="Rosling A."/>
        </authorList>
    </citation>
    <scope>NUCLEOTIDE SEQUENCE</scope>
    <source>
        <strain evidence="1">28 12/20/2015</strain>
    </source>
</reference>
<dbReference type="EMBL" id="CAJVPW010056415">
    <property type="protein sequence ID" value="CAG8774926.1"/>
    <property type="molecule type" value="Genomic_DNA"/>
</dbReference>
<proteinExistence type="predicted"/>
<sequence>LLRKEISELVNQANSLQTTALATINQKKDQVDKKEKLAIKYKDKLKEDMMKNRSGKDNFSSPTLQEINIKYQNDKQKEEIINLSEEKNNPTQAEKFLKKLIEAEIYGERKRPNPQLRVELLQLKEDCPNIYRLLNKEGRVDK</sequence>